<organism evidence="3 4">
    <name type="scientific">Paenibacillus cisolokensis</name>
    <dbReference type="NCBI Taxonomy" id="1658519"/>
    <lineage>
        <taxon>Bacteria</taxon>
        <taxon>Bacillati</taxon>
        <taxon>Bacillota</taxon>
        <taxon>Bacilli</taxon>
        <taxon>Bacillales</taxon>
        <taxon>Paenibacillaceae</taxon>
        <taxon>Paenibacillus</taxon>
    </lineage>
</organism>
<evidence type="ECO:0000313" key="3">
    <source>
        <dbReference type="EMBL" id="GIQ65398.1"/>
    </source>
</evidence>
<evidence type="ECO:0000313" key="4">
    <source>
        <dbReference type="Proteomes" id="UP000680304"/>
    </source>
</evidence>
<accession>A0ABQ4NAZ0</accession>
<name>A0ABQ4NAZ0_9BACL</name>
<evidence type="ECO:0000256" key="2">
    <source>
        <dbReference type="SAM" id="SignalP"/>
    </source>
</evidence>
<feature type="chain" id="PRO_5045361781" evidence="2">
    <location>
        <begin position="29"/>
        <end position="582"/>
    </location>
</feature>
<keyword evidence="4" id="KW-1185">Reference proteome</keyword>
<dbReference type="Gene3D" id="2.60.120.260">
    <property type="entry name" value="Galactose-binding domain-like"/>
    <property type="match status" value="2"/>
</dbReference>
<feature type="region of interest" description="Disordered" evidence="1">
    <location>
        <begin position="554"/>
        <end position="582"/>
    </location>
</feature>
<evidence type="ECO:0000256" key="1">
    <source>
        <dbReference type="SAM" id="MobiDB-lite"/>
    </source>
</evidence>
<proteinExistence type="predicted"/>
<dbReference type="Proteomes" id="UP000680304">
    <property type="component" value="Unassembled WGS sequence"/>
</dbReference>
<dbReference type="RefSeq" id="WP_213529853.1">
    <property type="nucleotide sequence ID" value="NZ_BOVJ01000131.1"/>
</dbReference>
<feature type="signal peptide" evidence="2">
    <location>
        <begin position="1"/>
        <end position="28"/>
    </location>
</feature>
<protein>
    <submittedName>
        <fullName evidence="3">Uncharacterized protein</fullName>
    </submittedName>
</protein>
<gene>
    <name evidence="3" type="ORF">PACILC2_39660</name>
</gene>
<comment type="caution">
    <text evidence="3">The sequence shown here is derived from an EMBL/GenBank/DDBJ whole genome shotgun (WGS) entry which is preliminary data.</text>
</comment>
<reference evidence="3 4" key="1">
    <citation type="submission" date="2021-04" db="EMBL/GenBank/DDBJ databases">
        <title>Draft genome sequence of Paenibacillus cisolokensis, LC2-13A.</title>
        <authorList>
            <person name="Uke A."/>
            <person name="Chhe C."/>
            <person name="Baramee S."/>
            <person name="Kosugi A."/>
        </authorList>
    </citation>
    <scope>NUCLEOTIDE SEQUENCE [LARGE SCALE GENOMIC DNA]</scope>
    <source>
        <strain evidence="3 4">LC2-13A</strain>
    </source>
</reference>
<dbReference type="EMBL" id="BOVJ01000131">
    <property type="protein sequence ID" value="GIQ65398.1"/>
    <property type="molecule type" value="Genomic_DNA"/>
</dbReference>
<feature type="compositionally biased region" description="Low complexity" evidence="1">
    <location>
        <begin position="563"/>
        <end position="582"/>
    </location>
</feature>
<sequence length="582" mass="66042">MAGANRKRFGFRLWTVILSAALLVTALAKDKPDTGRTVHAGSAHAESKNANSLSADRFVSASSGLKEPYYEEVRRRMADERIPYGTRQYVISAAHISEKSEDSDISVGSYEGEDGVLLWSNAKGWVEYEIAIGEEGLYEIEAEYAPIADDSRRNRRASILSAQINGVYPFREARSMSFEREFRNGPPRYDANGHQLQSAIEEIRGWKRKPFRDSDGAYALPLRWHLQKGVNTIRLRLSQQPLAIKSFTIRPPADIPGYAEAKASYPEATEPSGDTIVLEAEQFEKKNSTSVQTQYDRDAFTTPKSFKYRAYNVLGGWGWYKGGHAVTWEFEVPEDGLYKLGMRVNQNSRKNLSVFRTIYIDGKIPFRELQSYPIRYAPGWRGETVADESGEPLAFYLTKGKHSLTMEAGYEPYMPVIANVEPMVEALKTVIDQIRSATGNRQDDRFRVWDVEKDIPGATERLGGIKERLDRQVEALREINREIDVVAQTYRSAAKDIEELIEQPEKIPTSHLTLGTMLEQLQDQYRVLMDSPLQIDKLYVAPVQAPFPRMEANFSRRRRRLPRPCSIRSTSRTGSARRTATS</sequence>
<keyword evidence="2" id="KW-0732">Signal</keyword>